<dbReference type="EMBL" id="CP141615">
    <property type="protein sequence ID" value="WRP18339.1"/>
    <property type="molecule type" value="Genomic_DNA"/>
</dbReference>
<dbReference type="Pfam" id="PF17820">
    <property type="entry name" value="PDZ_6"/>
    <property type="match status" value="1"/>
</dbReference>
<dbReference type="InterPro" id="IPR014219">
    <property type="entry name" value="SpoIVB"/>
</dbReference>
<evidence type="ECO:0000259" key="1">
    <source>
        <dbReference type="PROSITE" id="PS51494"/>
    </source>
</evidence>
<keyword evidence="3" id="KW-1185">Reference proteome</keyword>
<dbReference type="InterPro" id="IPR041489">
    <property type="entry name" value="PDZ_6"/>
</dbReference>
<dbReference type="NCBIfam" id="TIGR02860">
    <property type="entry name" value="spore_IV_B"/>
    <property type="match status" value="1"/>
</dbReference>
<keyword evidence="2" id="KW-0378">Hydrolase</keyword>
<dbReference type="Pfam" id="PF05580">
    <property type="entry name" value="Peptidase_S55"/>
    <property type="match status" value="1"/>
</dbReference>
<dbReference type="InterPro" id="IPR008763">
    <property type="entry name" value="Peptidase_S55"/>
</dbReference>
<dbReference type="PROSITE" id="PS51494">
    <property type="entry name" value="SPOIVB"/>
    <property type="match status" value="1"/>
</dbReference>
<name>A0ABZ1BZT4_9FIRM</name>
<dbReference type="SUPFAM" id="SSF50156">
    <property type="entry name" value="PDZ domain-like"/>
    <property type="match status" value="1"/>
</dbReference>
<accession>A0ABZ1BZT4</accession>
<evidence type="ECO:0000313" key="3">
    <source>
        <dbReference type="Proteomes" id="UP001332192"/>
    </source>
</evidence>
<organism evidence="2 3">
    <name type="scientific">Carboxydichorda subterranea</name>
    <dbReference type="NCBI Taxonomy" id="3109565"/>
    <lineage>
        <taxon>Bacteria</taxon>
        <taxon>Bacillati</taxon>
        <taxon>Bacillota</taxon>
        <taxon>Limnochordia</taxon>
        <taxon>Limnochordales</taxon>
        <taxon>Geochordaceae</taxon>
        <taxon>Carboxydichorda</taxon>
    </lineage>
</organism>
<dbReference type="InterPro" id="IPR001478">
    <property type="entry name" value="PDZ"/>
</dbReference>
<dbReference type="EC" id="3.4.21.116" evidence="2"/>
<dbReference type="Gene3D" id="2.30.42.10">
    <property type="match status" value="1"/>
</dbReference>
<reference evidence="2 3" key="1">
    <citation type="journal article" date="2024" name="Front. Microbiol.">
        <title>Novel thermophilic genera Geochorda gen. nov. and Carboxydochorda gen. nov. from the deep terrestrial subsurface reveal the ecophysiological diversity in the class Limnochordia.</title>
        <authorList>
            <person name="Karnachuk O.V."/>
            <person name="Lukina A.P."/>
            <person name="Avakyan M.R."/>
            <person name="Kadnikov V.V."/>
            <person name="Begmatov S."/>
            <person name="Beletsky A.V."/>
            <person name="Vlasova K.G."/>
            <person name="Novikov A.A."/>
            <person name="Shcherbakova V.A."/>
            <person name="Mardanov A.V."/>
            <person name="Ravin N.V."/>
        </authorList>
    </citation>
    <scope>NUCLEOTIDE SEQUENCE [LARGE SCALE GENOMIC DNA]</scope>
    <source>
        <strain evidence="2 3">L945</strain>
    </source>
</reference>
<dbReference type="InterPro" id="IPR036034">
    <property type="entry name" value="PDZ_sf"/>
</dbReference>
<gene>
    <name evidence="2" type="primary">spoIVB</name>
    <name evidence="2" type="ORF">U7230_04850</name>
</gene>
<dbReference type="SMART" id="SM00228">
    <property type="entry name" value="PDZ"/>
    <property type="match status" value="1"/>
</dbReference>
<dbReference type="GO" id="GO:0016787">
    <property type="term" value="F:hydrolase activity"/>
    <property type="evidence" value="ECO:0007669"/>
    <property type="project" value="UniProtKB-KW"/>
</dbReference>
<dbReference type="Proteomes" id="UP001332192">
    <property type="component" value="Chromosome"/>
</dbReference>
<proteinExistence type="predicted"/>
<evidence type="ECO:0000313" key="2">
    <source>
        <dbReference type="EMBL" id="WRP18339.1"/>
    </source>
</evidence>
<feature type="domain" description="Peptidase S55" evidence="1">
    <location>
        <begin position="207"/>
        <end position="445"/>
    </location>
</feature>
<protein>
    <submittedName>
        <fullName evidence="2">SpoIVB peptidase</fullName>
        <ecNumber evidence="2">3.4.21.116</ecNumber>
    </submittedName>
</protein>
<sequence>MERGTTLRQRTRALLWPLLLLLGLSATGLFSWPGRIRAISGNPALLPVPPPVRVAGPEDRVLIKLHDRQGAVVQFDRPGSVRLELSLFGLFPLPPMVVDVVPPLELVPGGQAIGVLLAPHGLVVAEMVPVREPSGRVRYPGKEAGLQAGDLLLEADGQLLRRPEDLTLAIQGAGSRGRPVELLVARGNHRFRTSLLPSPIQEATSRSGGRSLRSRAGYTAGVRWVAGLLVRDTAAGVGTLTFVDPRTRRFGALGHMIVEADRRPLVMPDGRIVRAAITSVAAGMRGRPGEKVGAFEDSQGELGIVDQNTAVGIFGRIVRDPPAGLVNRPVPVALESQVREGPATMLTVLRGERVESFQIEILRIRTLGVPPSQRLVLRVTDPRLLEQAGGIVQGMSGSPILQDGHLVGAVTHVAIQEPSRGFGVLMEAMAETAGLWKVPGGQVGRAENKADRAA</sequence>
<dbReference type="RefSeq" id="WP_324717610.1">
    <property type="nucleotide sequence ID" value="NZ_CP141615.1"/>
</dbReference>